<sequence length="343" mass="39065">MQLDTNTTVEPDSTAENDARNGLSLNSFMGIFFMCFYIVVYTTSSVGNTVVLYICAKNGRNAAAFQPARTGFFNLYIANLAIADLLFTQLTIFDAVYTILDEWTMGAMLCKLQGFLVELCYSAGILTLIAISRERLKSMSDLRMKSRLQRIKERKTRSKIVWILAILLCSPLFYAYHLTEEISHGNIIQCTNDAWSHVGRRIYYSITAVILFILPLMIMVWTQLKIKRVFKSQVAPTQQIAVSMRARQRKASRMLGAVTIVFFAFWSPFILTRTLRYFSWYEGVMIWKLSQLLTIASAAANPFIYSFYSTHFRVYIKRFVTCRCGLIAAANDSGEGSTVNSLY</sequence>
<dbReference type="Pfam" id="PF00001">
    <property type="entry name" value="7tm_1"/>
    <property type="match status" value="1"/>
</dbReference>
<reference evidence="10" key="1">
    <citation type="submission" date="2023-01" db="EMBL/GenBank/DDBJ databases">
        <title>Genome assembly of the deep-sea coral Lophelia pertusa.</title>
        <authorList>
            <person name="Herrera S."/>
            <person name="Cordes E."/>
        </authorList>
    </citation>
    <scope>NUCLEOTIDE SEQUENCE</scope>
    <source>
        <strain evidence="10">USNM1676648</strain>
        <tissue evidence="10">Polyp</tissue>
    </source>
</reference>
<evidence type="ECO:0000256" key="4">
    <source>
        <dbReference type="ARBA" id="ARBA00023040"/>
    </source>
</evidence>
<dbReference type="InterPro" id="IPR017452">
    <property type="entry name" value="GPCR_Rhodpsn_7TM"/>
</dbReference>
<feature type="transmembrane region" description="Helical" evidence="8">
    <location>
        <begin position="160"/>
        <end position="177"/>
    </location>
</feature>
<keyword evidence="6" id="KW-0675">Receptor</keyword>
<name>A0A9W9Z2K5_9CNID</name>
<dbReference type="EMBL" id="MU826829">
    <property type="protein sequence ID" value="KAJ7374178.1"/>
    <property type="molecule type" value="Genomic_DNA"/>
</dbReference>
<feature type="transmembrane region" description="Helical" evidence="8">
    <location>
        <begin position="112"/>
        <end position="131"/>
    </location>
</feature>
<dbReference type="AlphaFoldDB" id="A0A9W9Z2K5"/>
<dbReference type="GO" id="GO:0005886">
    <property type="term" value="C:plasma membrane"/>
    <property type="evidence" value="ECO:0007669"/>
    <property type="project" value="TreeGrafter"/>
</dbReference>
<evidence type="ECO:0000313" key="10">
    <source>
        <dbReference type="EMBL" id="KAJ7374178.1"/>
    </source>
</evidence>
<keyword evidence="4" id="KW-0297">G-protein coupled receptor</keyword>
<keyword evidence="7" id="KW-0807">Transducer</keyword>
<feature type="domain" description="G-protein coupled receptors family 1 profile" evidence="9">
    <location>
        <begin position="47"/>
        <end position="305"/>
    </location>
</feature>
<feature type="transmembrane region" description="Helical" evidence="8">
    <location>
        <begin position="254"/>
        <end position="271"/>
    </location>
</feature>
<dbReference type="OrthoDB" id="5987909at2759"/>
<organism evidence="10 11">
    <name type="scientific">Desmophyllum pertusum</name>
    <dbReference type="NCBI Taxonomy" id="174260"/>
    <lineage>
        <taxon>Eukaryota</taxon>
        <taxon>Metazoa</taxon>
        <taxon>Cnidaria</taxon>
        <taxon>Anthozoa</taxon>
        <taxon>Hexacorallia</taxon>
        <taxon>Scleractinia</taxon>
        <taxon>Caryophylliina</taxon>
        <taxon>Caryophylliidae</taxon>
        <taxon>Desmophyllum</taxon>
    </lineage>
</organism>
<evidence type="ECO:0000256" key="8">
    <source>
        <dbReference type="SAM" id="Phobius"/>
    </source>
</evidence>
<dbReference type="SUPFAM" id="SSF81321">
    <property type="entry name" value="Family A G protein-coupled receptor-like"/>
    <property type="match status" value="1"/>
</dbReference>
<gene>
    <name evidence="10" type="ORF">OS493_009521</name>
</gene>
<evidence type="ECO:0000259" key="9">
    <source>
        <dbReference type="PROSITE" id="PS50262"/>
    </source>
</evidence>
<comment type="caution">
    <text evidence="10">The sequence shown here is derived from an EMBL/GenBank/DDBJ whole genome shotgun (WGS) entry which is preliminary data.</text>
</comment>
<evidence type="ECO:0000256" key="7">
    <source>
        <dbReference type="ARBA" id="ARBA00023224"/>
    </source>
</evidence>
<dbReference type="Gene3D" id="1.20.1070.10">
    <property type="entry name" value="Rhodopsin 7-helix transmembrane proteins"/>
    <property type="match status" value="1"/>
</dbReference>
<proteinExistence type="predicted"/>
<feature type="transmembrane region" description="Helical" evidence="8">
    <location>
        <begin position="202"/>
        <end position="221"/>
    </location>
</feature>
<keyword evidence="5 8" id="KW-0472">Membrane</keyword>
<keyword evidence="11" id="KW-1185">Reference proteome</keyword>
<evidence type="ECO:0000256" key="5">
    <source>
        <dbReference type="ARBA" id="ARBA00023136"/>
    </source>
</evidence>
<keyword evidence="2 8" id="KW-0812">Transmembrane</keyword>
<accession>A0A9W9Z2K5</accession>
<dbReference type="InterPro" id="IPR000276">
    <property type="entry name" value="GPCR_Rhodpsn"/>
</dbReference>
<comment type="subcellular location">
    <subcellularLocation>
        <location evidence="1">Membrane</location>
        <topology evidence="1">Multi-pass membrane protein</topology>
    </subcellularLocation>
</comment>
<dbReference type="PANTHER" id="PTHR45695:SF9">
    <property type="entry name" value="LEUCOKININ RECEPTOR"/>
    <property type="match status" value="1"/>
</dbReference>
<dbReference type="PANTHER" id="PTHR45695">
    <property type="entry name" value="LEUCOKININ RECEPTOR-RELATED"/>
    <property type="match status" value="1"/>
</dbReference>
<protein>
    <recommendedName>
        <fullName evidence="9">G-protein coupled receptors family 1 profile domain-containing protein</fullName>
    </recommendedName>
</protein>
<feature type="transmembrane region" description="Helical" evidence="8">
    <location>
        <begin position="76"/>
        <end position="100"/>
    </location>
</feature>
<dbReference type="GO" id="GO:0004930">
    <property type="term" value="F:G protein-coupled receptor activity"/>
    <property type="evidence" value="ECO:0007669"/>
    <property type="project" value="UniProtKB-KW"/>
</dbReference>
<evidence type="ECO:0000256" key="2">
    <source>
        <dbReference type="ARBA" id="ARBA00022692"/>
    </source>
</evidence>
<feature type="transmembrane region" description="Helical" evidence="8">
    <location>
        <begin position="31"/>
        <end position="55"/>
    </location>
</feature>
<dbReference type="CDD" id="cd00637">
    <property type="entry name" value="7tm_classA_rhodopsin-like"/>
    <property type="match status" value="1"/>
</dbReference>
<dbReference type="PROSITE" id="PS50262">
    <property type="entry name" value="G_PROTEIN_RECEP_F1_2"/>
    <property type="match status" value="1"/>
</dbReference>
<dbReference type="PRINTS" id="PR00237">
    <property type="entry name" value="GPCRRHODOPSN"/>
</dbReference>
<evidence type="ECO:0000313" key="11">
    <source>
        <dbReference type="Proteomes" id="UP001163046"/>
    </source>
</evidence>
<evidence type="ECO:0000256" key="3">
    <source>
        <dbReference type="ARBA" id="ARBA00022989"/>
    </source>
</evidence>
<evidence type="ECO:0000256" key="6">
    <source>
        <dbReference type="ARBA" id="ARBA00023170"/>
    </source>
</evidence>
<feature type="transmembrane region" description="Helical" evidence="8">
    <location>
        <begin position="291"/>
        <end position="308"/>
    </location>
</feature>
<keyword evidence="3 8" id="KW-1133">Transmembrane helix</keyword>
<evidence type="ECO:0000256" key="1">
    <source>
        <dbReference type="ARBA" id="ARBA00004141"/>
    </source>
</evidence>
<dbReference type="Proteomes" id="UP001163046">
    <property type="component" value="Unassembled WGS sequence"/>
</dbReference>